<reference evidence="2 3" key="1">
    <citation type="submission" date="2021-05" db="EMBL/GenBank/DDBJ databases">
        <title>Novel Bacillus species.</title>
        <authorList>
            <person name="Liu G."/>
        </authorList>
    </citation>
    <scope>NUCLEOTIDE SEQUENCE [LARGE SCALE GENOMIC DNA]</scope>
    <source>
        <strain evidence="2 3">FJAT-49732</strain>
    </source>
</reference>
<dbReference type="InterPro" id="IPR050312">
    <property type="entry name" value="IolE/XylAMocC-like"/>
</dbReference>
<dbReference type="GO" id="GO:0016853">
    <property type="term" value="F:isomerase activity"/>
    <property type="evidence" value="ECO:0007669"/>
    <property type="project" value="UniProtKB-KW"/>
</dbReference>
<dbReference type="SUPFAM" id="SSF51658">
    <property type="entry name" value="Xylose isomerase-like"/>
    <property type="match status" value="1"/>
</dbReference>
<dbReference type="PANTHER" id="PTHR12110:SF41">
    <property type="entry name" value="INOSOSE DEHYDRATASE"/>
    <property type="match status" value="1"/>
</dbReference>
<protein>
    <submittedName>
        <fullName evidence="2">Sugar phosphate isomerase/epimerase</fullName>
    </submittedName>
</protein>
<dbReference type="InterPro" id="IPR013022">
    <property type="entry name" value="Xyl_isomerase-like_TIM-brl"/>
</dbReference>
<evidence type="ECO:0000259" key="1">
    <source>
        <dbReference type="Pfam" id="PF01261"/>
    </source>
</evidence>
<sequence length="296" mass="34362">MMEREVVAMLKVGIQLYSVRNSLKVEPFKTLEKISQAGYKYVEAANHNALEDNGVGFGLSAKDMKKALDNLGLSIIGCHINPLNLERLPAVLDYHQELGNNQIGCDIEFFPYEDMDYLLRRCELFNQVGELCKERGMRFYYHNHYQEFQRFGSKMVYDLIMEHTDPKLVYAEIDTYWIMRGGQDPLKLIEKYRDRLILLHQKDFPKNAPQPVKMFDGIIDDKESITFTLFEDTINTNCFTEIGTGMMPIQDIINAALIAPNLEYIILEQDHTKLNEIDSIQVSMEAFRKYSGTEWD</sequence>
<dbReference type="PANTHER" id="PTHR12110">
    <property type="entry name" value="HYDROXYPYRUVATE ISOMERASE"/>
    <property type="match status" value="1"/>
</dbReference>
<dbReference type="RefSeq" id="WP_213112572.1">
    <property type="nucleotide sequence ID" value="NZ_JAGYPJ010000001.1"/>
</dbReference>
<dbReference type="AlphaFoldDB" id="A0A942TSP2"/>
<evidence type="ECO:0000313" key="3">
    <source>
        <dbReference type="Proteomes" id="UP000682713"/>
    </source>
</evidence>
<dbReference type="Pfam" id="PF01261">
    <property type="entry name" value="AP_endonuc_2"/>
    <property type="match status" value="1"/>
</dbReference>
<organism evidence="2 3">
    <name type="scientific">Lederbergia citrisecunda</name>
    <dbReference type="NCBI Taxonomy" id="2833583"/>
    <lineage>
        <taxon>Bacteria</taxon>
        <taxon>Bacillati</taxon>
        <taxon>Bacillota</taxon>
        <taxon>Bacilli</taxon>
        <taxon>Bacillales</taxon>
        <taxon>Bacillaceae</taxon>
        <taxon>Lederbergia</taxon>
    </lineage>
</organism>
<dbReference type="EMBL" id="JAGYPJ010000001">
    <property type="protein sequence ID" value="MBS4202171.1"/>
    <property type="molecule type" value="Genomic_DNA"/>
</dbReference>
<dbReference type="Gene3D" id="3.20.20.150">
    <property type="entry name" value="Divalent-metal-dependent TIM barrel enzymes"/>
    <property type="match status" value="1"/>
</dbReference>
<evidence type="ECO:0000313" key="2">
    <source>
        <dbReference type="EMBL" id="MBS4202171.1"/>
    </source>
</evidence>
<dbReference type="InterPro" id="IPR036237">
    <property type="entry name" value="Xyl_isomerase-like_sf"/>
</dbReference>
<keyword evidence="3" id="KW-1185">Reference proteome</keyword>
<proteinExistence type="predicted"/>
<name>A0A942TSP2_9BACI</name>
<feature type="domain" description="Xylose isomerase-like TIM barrel" evidence="1">
    <location>
        <begin position="31"/>
        <end position="289"/>
    </location>
</feature>
<comment type="caution">
    <text evidence="2">The sequence shown here is derived from an EMBL/GenBank/DDBJ whole genome shotgun (WGS) entry which is preliminary data.</text>
</comment>
<keyword evidence="2" id="KW-0413">Isomerase</keyword>
<gene>
    <name evidence="2" type="ORF">KHA93_21410</name>
</gene>
<accession>A0A942TSP2</accession>
<dbReference type="Proteomes" id="UP000682713">
    <property type="component" value="Unassembled WGS sequence"/>
</dbReference>